<accession>A0A2U2NC13</accession>
<gene>
    <name evidence="2" type="ORF">DF196_01810</name>
</gene>
<organism evidence="2 3">
    <name type="scientific">Bifidobacterium callitrichidarum</name>
    <dbReference type="NCBI Taxonomy" id="2052941"/>
    <lineage>
        <taxon>Bacteria</taxon>
        <taxon>Bacillati</taxon>
        <taxon>Actinomycetota</taxon>
        <taxon>Actinomycetes</taxon>
        <taxon>Bifidobacteriales</taxon>
        <taxon>Bifidobacteriaceae</taxon>
        <taxon>Bifidobacterium</taxon>
    </lineage>
</organism>
<dbReference type="Proteomes" id="UP000245876">
    <property type="component" value="Unassembled WGS sequence"/>
</dbReference>
<keyword evidence="1" id="KW-1133">Transmembrane helix</keyword>
<evidence type="ECO:0000256" key="1">
    <source>
        <dbReference type="SAM" id="Phobius"/>
    </source>
</evidence>
<proteinExistence type="predicted"/>
<keyword evidence="3" id="KW-1185">Reference proteome</keyword>
<protein>
    <submittedName>
        <fullName evidence="2">Uncharacterized protein</fullName>
    </submittedName>
</protein>
<dbReference type="EMBL" id="QFFM01000003">
    <property type="protein sequence ID" value="PWG66662.1"/>
    <property type="molecule type" value="Genomic_DNA"/>
</dbReference>
<dbReference type="AlphaFoldDB" id="A0A2U2NC13"/>
<keyword evidence="1" id="KW-0812">Transmembrane</keyword>
<reference evidence="2 3" key="1">
    <citation type="journal article" date="2018" name="Int. J. Syst. Evol. Microbiol.">
        <title>Bifidobacterium callitrichidarum sp. nov. from the faeces of the emperor tamarin (Saguinus imperator).</title>
        <authorList>
            <person name="Modesto M."/>
            <person name="Michelini S."/>
            <person name="Sansosti M.C."/>
            <person name="De Filippo C."/>
            <person name="Cavalieri D."/>
            <person name="Qvirist L."/>
            <person name="Andlid T."/>
            <person name="Spiezio C."/>
            <person name="Sandri C."/>
            <person name="Pascarelli S."/>
            <person name="Sgorbati B."/>
            <person name="Mattarelli P."/>
        </authorList>
    </citation>
    <scope>NUCLEOTIDE SEQUENCE [LARGE SCALE GENOMIC DNA]</scope>
    <source>
        <strain evidence="2 3">TRI 5</strain>
    </source>
</reference>
<comment type="caution">
    <text evidence="2">The sequence shown here is derived from an EMBL/GenBank/DDBJ whole genome shotgun (WGS) entry which is preliminary data.</text>
</comment>
<name>A0A2U2NC13_9BIFI</name>
<evidence type="ECO:0000313" key="3">
    <source>
        <dbReference type="Proteomes" id="UP000245876"/>
    </source>
</evidence>
<feature type="transmembrane region" description="Helical" evidence="1">
    <location>
        <begin position="6"/>
        <end position="25"/>
    </location>
</feature>
<sequence length="64" mass="7087">MRYLPLLTIILVLLIDVAGIITLMHKNFDRRPLLGPVTVSFLVSAGAICVMALIVLSVFYINFP</sequence>
<feature type="transmembrane region" description="Helical" evidence="1">
    <location>
        <begin position="37"/>
        <end position="61"/>
    </location>
</feature>
<keyword evidence="1" id="KW-0472">Membrane</keyword>
<evidence type="ECO:0000313" key="2">
    <source>
        <dbReference type="EMBL" id="PWG66662.1"/>
    </source>
</evidence>